<name>V5CKC5_TRYCR</name>
<dbReference type="EMBL" id="AYLP01000654">
    <property type="protein sequence ID" value="ESS55831.1"/>
    <property type="molecule type" value="Genomic_DNA"/>
</dbReference>
<gene>
    <name evidence="2" type="ORF">TCDM_12680</name>
</gene>
<evidence type="ECO:0000313" key="3">
    <source>
        <dbReference type="Proteomes" id="UP000017861"/>
    </source>
</evidence>
<organism evidence="2 3">
    <name type="scientific">Trypanosoma cruzi Dm28c</name>
    <dbReference type="NCBI Taxonomy" id="1416333"/>
    <lineage>
        <taxon>Eukaryota</taxon>
        <taxon>Discoba</taxon>
        <taxon>Euglenozoa</taxon>
        <taxon>Kinetoplastea</taxon>
        <taxon>Metakinetoplastina</taxon>
        <taxon>Trypanosomatida</taxon>
        <taxon>Trypanosomatidae</taxon>
        <taxon>Trypanosoma</taxon>
        <taxon>Schizotrypanum</taxon>
    </lineage>
</organism>
<accession>V5CKC5</accession>
<protein>
    <recommendedName>
        <fullName evidence="4">Mucin TcMUCII</fullName>
    </recommendedName>
</protein>
<evidence type="ECO:0000256" key="1">
    <source>
        <dbReference type="SAM" id="MobiDB-lite"/>
    </source>
</evidence>
<evidence type="ECO:0000313" key="2">
    <source>
        <dbReference type="EMBL" id="ESS55831.1"/>
    </source>
</evidence>
<comment type="caution">
    <text evidence="2">The sequence shown here is derived from an EMBL/GenBank/DDBJ whole genome shotgun (WGS) entry which is preliminary data.</text>
</comment>
<evidence type="ECO:0008006" key="4">
    <source>
        <dbReference type="Google" id="ProtNLM"/>
    </source>
</evidence>
<sequence length="207" mass="21337">MHSRCAATFATSSLSPAAPCPPRPSQSSACPGRETHTAPQCRAASPPNHQRNNQKVMAHVLHALQPHADQVGRHAPHLFLLLHEADPSILSIHGLSAARNTAQRTCGCSCGCACALTRPSRTGSASAHPAGSASPLPSVCWCCGGAVCVCAPAAVDWSVCRAWFAAYGACLAAALSSFGLPSVCVCRTSCLPCCSPFPSLCRSAPHD</sequence>
<dbReference type="AlphaFoldDB" id="V5CKC5"/>
<proteinExistence type="predicted"/>
<feature type="region of interest" description="Disordered" evidence="1">
    <location>
        <begin position="1"/>
        <end position="50"/>
    </location>
</feature>
<reference evidence="2 3" key="1">
    <citation type="journal article" date="2014" name="Genome Announc.">
        <title>Trypanosoma cruzi Clone Dm28c Draft Genome Sequence.</title>
        <authorList>
            <person name="Grisard E.C."/>
            <person name="Teixeira S.M."/>
            <person name="de Almeida L.G."/>
            <person name="Stoco P.H."/>
            <person name="Gerber A.L."/>
            <person name="Talavera-Lopez C."/>
            <person name="Lima O.C."/>
            <person name="Andersson B."/>
            <person name="de Vasconcelos A.T."/>
        </authorList>
    </citation>
    <scope>NUCLEOTIDE SEQUENCE [LARGE SCALE GENOMIC DNA]</scope>
    <source>
        <strain evidence="2 3">Dm28c</strain>
    </source>
</reference>
<dbReference type="VEuPathDB" id="TriTrypDB:TCDM_12680"/>
<dbReference type="Proteomes" id="UP000017861">
    <property type="component" value="Unassembled WGS sequence"/>
</dbReference>